<accession>A0ACB7ZPG0</accession>
<name>A0ACB7ZPG0_9ERIC</name>
<evidence type="ECO:0000313" key="2">
    <source>
        <dbReference type="Proteomes" id="UP000828048"/>
    </source>
</evidence>
<protein>
    <submittedName>
        <fullName evidence="1">Uncharacterized protein</fullName>
    </submittedName>
</protein>
<comment type="caution">
    <text evidence="1">The sequence shown here is derived from an EMBL/GenBank/DDBJ whole genome shotgun (WGS) entry which is preliminary data.</text>
</comment>
<dbReference type="EMBL" id="CM037159">
    <property type="protein sequence ID" value="KAH7867525.1"/>
    <property type="molecule type" value="Genomic_DNA"/>
</dbReference>
<proteinExistence type="predicted"/>
<organism evidence="1 2">
    <name type="scientific">Vaccinium darrowii</name>
    <dbReference type="NCBI Taxonomy" id="229202"/>
    <lineage>
        <taxon>Eukaryota</taxon>
        <taxon>Viridiplantae</taxon>
        <taxon>Streptophyta</taxon>
        <taxon>Embryophyta</taxon>
        <taxon>Tracheophyta</taxon>
        <taxon>Spermatophyta</taxon>
        <taxon>Magnoliopsida</taxon>
        <taxon>eudicotyledons</taxon>
        <taxon>Gunneridae</taxon>
        <taxon>Pentapetalae</taxon>
        <taxon>asterids</taxon>
        <taxon>Ericales</taxon>
        <taxon>Ericaceae</taxon>
        <taxon>Vaccinioideae</taxon>
        <taxon>Vaccinieae</taxon>
        <taxon>Vaccinium</taxon>
    </lineage>
</organism>
<keyword evidence="2" id="KW-1185">Reference proteome</keyword>
<gene>
    <name evidence="1" type="ORF">Vadar_034495</name>
</gene>
<reference evidence="1 2" key="1">
    <citation type="journal article" date="2021" name="Hortic Res">
        <title>High-quality reference genome and annotation aids understanding of berry development for evergreen blueberry (Vaccinium darrowii).</title>
        <authorList>
            <person name="Yu J."/>
            <person name="Hulse-Kemp A.M."/>
            <person name="Babiker E."/>
            <person name="Staton M."/>
        </authorList>
    </citation>
    <scope>NUCLEOTIDE SEQUENCE [LARGE SCALE GENOMIC DNA]</scope>
    <source>
        <strain evidence="2">cv. NJ 8807/NJ 8810</strain>
        <tissue evidence="1">Young leaf</tissue>
    </source>
</reference>
<sequence length="333" mass="37782">MRSLKILRCCNFLSLRDRDIVAIANSFSSLEELDISYPYYKLVSKAYPRLSKFMVTDAGIETLSLKLLALRKVDISRNGGCSDRSLIALSSNCVFLDEIRCTACPVTGEGLGFVVLHSPNLMSLKAGDFFLSPDSSSRYPIGEARNRGGDDLYRKEDDGFSLHGLSTFLCACPSLKQLELWYTYFVNDHSMRELCRYLPNVVSIKLFRCENLTHATFYIIAKQSPMVSEIVLEPIGEIGDEFVMDLESNDRITSVDLSFNWCLTDELLEKVGVFCPNLRTLNIRGCNLLTIEVIGEVLKVCSQIKHLTLGTKHRQLEIFLKEFNNRHIKVECW</sequence>
<evidence type="ECO:0000313" key="1">
    <source>
        <dbReference type="EMBL" id="KAH7867525.1"/>
    </source>
</evidence>
<dbReference type="Proteomes" id="UP000828048">
    <property type="component" value="Chromosome 9"/>
</dbReference>